<dbReference type="Proteomes" id="UP001235939">
    <property type="component" value="Chromosome 01"/>
</dbReference>
<evidence type="ECO:0000313" key="2">
    <source>
        <dbReference type="EMBL" id="UYV61112.1"/>
    </source>
</evidence>
<proteinExistence type="predicted"/>
<gene>
    <name evidence="2" type="ORF">LAZ67_1003484</name>
</gene>
<accession>A0ABY6K0E9</accession>
<evidence type="ECO:0000313" key="3">
    <source>
        <dbReference type="Proteomes" id="UP001235939"/>
    </source>
</evidence>
<protein>
    <submittedName>
        <fullName evidence="2">ERCC5</fullName>
    </submittedName>
</protein>
<feature type="region of interest" description="Disordered" evidence="1">
    <location>
        <begin position="38"/>
        <end position="97"/>
    </location>
</feature>
<dbReference type="EMBL" id="CP092863">
    <property type="protein sequence ID" value="UYV61112.1"/>
    <property type="molecule type" value="Genomic_DNA"/>
</dbReference>
<organism evidence="2 3">
    <name type="scientific">Cordylochernes scorpioides</name>
    <dbReference type="NCBI Taxonomy" id="51811"/>
    <lineage>
        <taxon>Eukaryota</taxon>
        <taxon>Metazoa</taxon>
        <taxon>Ecdysozoa</taxon>
        <taxon>Arthropoda</taxon>
        <taxon>Chelicerata</taxon>
        <taxon>Arachnida</taxon>
        <taxon>Pseudoscorpiones</taxon>
        <taxon>Cheliferoidea</taxon>
        <taxon>Chernetidae</taxon>
        <taxon>Cordylochernes</taxon>
    </lineage>
</organism>
<reference evidence="2 3" key="1">
    <citation type="submission" date="2022-01" db="EMBL/GenBank/DDBJ databases">
        <title>A chromosomal length assembly of Cordylochernes scorpioides.</title>
        <authorList>
            <person name="Zeh D."/>
            <person name="Zeh J."/>
        </authorList>
    </citation>
    <scope>NUCLEOTIDE SEQUENCE [LARGE SCALE GENOMIC DNA]</scope>
    <source>
        <strain evidence="2">IN4F17</strain>
        <tissue evidence="2">Whole Body</tissue>
    </source>
</reference>
<keyword evidence="3" id="KW-1185">Reference proteome</keyword>
<evidence type="ECO:0000256" key="1">
    <source>
        <dbReference type="SAM" id="MobiDB-lite"/>
    </source>
</evidence>
<name>A0ABY6K0E9_9ARAC</name>
<sequence length="97" mass="10800">MIQPILKKLQDPKDQARIDSFFSVTLQKQEKLFPSKRLQKAVGKMAPTTAPPTKQSRPQKTRGKSVPTRIARRKPIQPPVVVPFDDESSGSSSSSEN</sequence>